<dbReference type="EMBL" id="JAUTXT010000006">
    <property type="protein sequence ID" value="KAK3677603.1"/>
    <property type="molecule type" value="Genomic_DNA"/>
</dbReference>
<evidence type="ECO:0008006" key="5">
    <source>
        <dbReference type="Google" id="ProtNLM"/>
    </source>
</evidence>
<evidence type="ECO:0000313" key="4">
    <source>
        <dbReference type="Proteomes" id="UP001274830"/>
    </source>
</evidence>
<keyword evidence="2" id="KW-0732">Signal</keyword>
<feature type="chain" id="PRO_5041914932" description="Sexual development protein" evidence="2">
    <location>
        <begin position="20"/>
        <end position="412"/>
    </location>
</feature>
<comment type="caution">
    <text evidence="3">The sequence shown here is derived from an EMBL/GenBank/DDBJ whole genome shotgun (WGS) entry which is preliminary data.</text>
</comment>
<accession>A0AAE0WTM8</accession>
<keyword evidence="4" id="KW-1185">Reference proteome</keyword>
<dbReference type="AlphaFoldDB" id="A0AAE0WTM8"/>
<feature type="signal peptide" evidence="2">
    <location>
        <begin position="1"/>
        <end position="19"/>
    </location>
</feature>
<dbReference type="Proteomes" id="UP001274830">
    <property type="component" value="Unassembled WGS sequence"/>
</dbReference>
<organism evidence="3 4">
    <name type="scientific">Recurvomyces mirabilis</name>
    <dbReference type="NCBI Taxonomy" id="574656"/>
    <lineage>
        <taxon>Eukaryota</taxon>
        <taxon>Fungi</taxon>
        <taxon>Dikarya</taxon>
        <taxon>Ascomycota</taxon>
        <taxon>Pezizomycotina</taxon>
        <taxon>Dothideomycetes</taxon>
        <taxon>Dothideomycetidae</taxon>
        <taxon>Mycosphaerellales</taxon>
        <taxon>Teratosphaeriaceae</taxon>
        <taxon>Recurvomyces</taxon>
    </lineage>
</organism>
<evidence type="ECO:0000256" key="2">
    <source>
        <dbReference type="SAM" id="SignalP"/>
    </source>
</evidence>
<evidence type="ECO:0000313" key="3">
    <source>
        <dbReference type="EMBL" id="KAK3677603.1"/>
    </source>
</evidence>
<feature type="compositionally biased region" description="Polar residues" evidence="1">
    <location>
        <begin position="65"/>
        <end position="84"/>
    </location>
</feature>
<proteinExistence type="predicted"/>
<gene>
    <name evidence="3" type="ORF">LTR78_002453</name>
</gene>
<feature type="region of interest" description="Disordered" evidence="1">
    <location>
        <begin position="65"/>
        <end position="91"/>
    </location>
</feature>
<reference evidence="3" key="1">
    <citation type="submission" date="2023-07" db="EMBL/GenBank/DDBJ databases">
        <title>Black Yeasts Isolated from many extreme environments.</title>
        <authorList>
            <person name="Coleine C."/>
            <person name="Stajich J.E."/>
            <person name="Selbmann L."/>
        </authorList>
    </citation>
    <scope>NUCLEOTIDE SEQUENCE</scope>
    <source>
        <strain evidence="3">CCFEE 5485</strain>
    </source>
</reference>
<evidence type="ECO:0000256" key="1">
    <source>
        <dbReference type="SAM" id="MobiDB-lite"/>
    </source>
</evidence>
<name>A0AAE0WTM8_9PEZI</name>
<protein>
    <recommendedName>
        <fullName evidence="5">Sexual development protein</fullName>
    </recommendedName>
</protein>
<sequence length="412" mass="43688">MYSTIASAALLGFSAIAAARPAMPAGYGSAHSSSTSSAAISYSTGSSSSGQKAFDFPLSNGFPNITKGSQTQQDIETQAHGQIPNQPPPPPPHADSLLSLGFVAFNELFEVAFFTELIYNITNNLPGYDNVPNRNNVLEILKIYQAQEELHELNANFAFNAFTKETILPCEYIFPVAKFDDAIAFAAQFTDVVLSTLPDIQTIFAQSQDNGLIRGVGAVIGQEGEQDGFYRTLIGKPPAQLPFLTQGARDFALSAIVQNAVVDGSCPSLSLLTNPDQVATLKGAHPLKVFDVLTPVTDSKDFTIEKDITATFKAVTAQSVYSTAFKPQSFAVQQTSGLFVTYLNQANVPVVVAPTSIDIDSDGALIIEASFPGQSKFLNGLTIVAITNANVTSSPDAVADATLFGPALIEID</sequence>